<dbReference type="InterPro" id="IPR007822">
    <property type="entry name" value="LANC-like"/>
</dbReference>
<dbReference type="CDD" id="cd04794">
    <property type="entry name" value="euk_LANCL"/>
    <property type="match status" value="1"/>
</dbReference>
<dbReference type="GO" id="GO:0005975">
    <property type="term" value="P:carbohydrate metabolic process"/>
    <property type="evidence" value="ECO:0007669"/>
    <property type="project" value="InterPro"/>
</dbReference>
<dbReference type="EMBL" id="JARQWQ010000007">
    <property type="protein sequence ID" value="KAK2570876.1"/>
    <property type="molecule type" value="Genomic_DNA"/>
</dbReference>
<proteinExistence type="inferred from homology"/>
<feature type="binding site" evidence="2">
    <location>
        <position position="380"/>
    </location>
    <ligand>
        <name>Zn(2+)</name>
        <dbReference type="ChEBI" id="CHEBI:29105"/>
    </ligand>
</feature>
<comment type="caution">
    <text evidence="3">The sequence shown here is derived from an EMBL/GenBank/DDBJ whole genome shotgun (WGS) entry which is preliminary data.</text>
</comment>
<dbReference type="GO" id="GO:0031179">
    <property type="term" value="P:peptide modification"/>
    <property type="evidence" value="ECO:0007669"/>
    <property type="project" value="InterPro"/>
</dbReference>
<dbReference type="PANTHER" id="PTHR12736:SF7">
    <property type="entry name" value="LANC-LIKE PROTEIN 3"/>
    <property type="match status" value="1"/>
</dbReference>
<keyword evidence="2" id="KW-0479">Metal-binding</keyword>
<protein>
    <submittedName>
        <fullName evidence="3">LanC-like protein 3</fullName>
    </submittedName>
</protein>
<dbReference type="PANTHER" id="PTHR12736">
    <property type="entry name" value="LANC-LIKE PROTEIN"/>
    <property type="match status" value="1"/>
</dbReference>
<gene>
    <name evidence="3" type="ORF">P5673_004587</name>
</gene>
<dbReference type="Gene3D" id="1.50.10.10">
    <property type="match status" value="2"/>
</dbReference>
<keyword evidence="4" id="KW-1185">Reference proteome</keyword>
<name>A0AAD9R194_ACRCE</name>
<evidence type="ECO:0000313" key="3">
    <source>
        <dbReference type="EMBL" id="KAK2570876.1"/>
    </source>
</evidence>
<sequence>MCASRSRYFVNKYKDFSGSLGNVEYVRELVQRVLKLIDERSPPQRASCDGGLYVGGAGIGYAFYAVAQSSEFANVREQCLMKALEYMQVSLSEVSRTNPYDDGIGASFLLGHSGVYALSAIVFNALVGQFWRKLELISSGDIKMDVNSPEVTAFDQIKPLLTGPQCSRYFLGAGQHQEADQCIKKFLEMGKICQPLNFFRPGSDELFVGRAGYLCGSLLLNKKLGRTVVPLDMTRPLFDAIIESGQHYAQRHQSQSPLMYSYYRTEYLGAGHGLSSILQILLSFPEHFADRKDVEILIRQAVDYVISCEMPNGNYPPVPGEVRDQANDLVHWCHGAPGVVYLLAKAYLTWMDDKYLQAAKKCAEVTWQRGLLRKGPGICHGIAGSGYVFLLLYRLTKEDLYLYRAQKFAEFMQTEEFQKEARTPDSPFSLYEGLSGTVCFYADLLKPSVAAFPFFDVFT</sequence>
<dbReference type="PRINTS" id="PR01951">
    <property type="entry name" value="LANCEUKARYTE"/>
</dbReference>
<dbReference type="AlphaFoldDB" id="A0AAD9R194"/>
<feature type="binding site" evidence="2">
    <location>
        <position position="379"/>
    </location>
    <ligand>
        <name>Zn(2+)</name>
        <dbReference type="ChEBI" id="CHEBI:29105"/>
    </ligand>
</feature>
<comment type="similarity">
    <text evidence="1">Belongs to the LanC-like protein family.</text>
</comment>
<reference evidence="3" key="1">
    <citation type="journal article" date="2023" name="G3 (Bethesda)">
        <title>Whole genome assembly and annotation of the endangered Caribbean coral Acropora cervicornis.</title>
        <authorList>
            <person name="Selwyn J.D."/>
            <person name="Vollmer S.V."/>
        </authorList>
    </citation>
    <scope>NUCLEOTIDE SEQUENCE</scope>
    <source>
        <strain evidence="3">K2</strain>
    </source>
</reference>
<accession>A0AAD9R194</accession>
<evidence type="ECO:0000256" key="2">
    <source>
        <dbReference type="PIRSR" id="PIRSR607822-1"/>
    </source>
</evidence>
<dbReference type="Proteomes" id="UP001249851">
    <property type="component" value="Unassembled WGS sequence"/>
</dbReference>
<evidence type="ECO:0000313" key="4">
    <source>
        <dbReference type="Proteomes" id="UP001249851"/>
    </source>
</evidence>
<reference evidence="3" key="2">
    <citation type="journal article" date="2023" name="Science">
        <title>Genomic signatures of disease resistance in endangered staghorn corals.</title>
        <authorList>
            <person name="Vollmer S.V."/>
            <person name="Selwyn J.D."/>
            <person name="Despard B.A."/>
            <person name="Roesel C.L."/>
        </authorList>
    </citation>
    <scope>NUCLEOTIDE SEQUENCE</scope>
    <source>
        <strain evidence="3">K2</strain>
    </source>
</reference>
<organism evidence="3 4">
    <name type="scientific">Acropora cervicornis</name>
    <name type="common">Staghorn coral</name>
    <dbReference type="NCBI Taxonomy" id="6130"/>
    <lineage>
        <taxon>Eukaryota</taxon>
        <taxon>Metazoa</taxon>
        <taxon>Cnidaria</taxon>
        <taxon>Anthozoa</taxon>
        <taxon>Hexacorallia</taxon>
        <taxon>Scleractinia</taxon>
        <taxon>Astrocoeniina</taxon>
        <taxon>Acroporidae</taxon>
        <taxon>Acropora</taxon>
    </lineage>
</organism>
<dbReference type="SUPFAM" id="SSF158745">
    <property type="entry name" value="LanC-like"/>
    <property type="match status" value="2"/>
</dbReference>
<dbReference type="PRINTS" id="PR01950">
    <property type="entry name" value="LANCSUPER"/>
</dbReference>
<feature type="binding site" evidence="2">
    <location>
        <position position="333"/>
    </location>
    <ligand>
        <name>Zn(2+)</name>
        <dbReference type="ChEBI" id="CHEBI:29105"/>
    </ligand>
</feature>
<keyword evidence="2" id="KW-0862">Zinc</keyword>
<dbReference type="GO" id="GO:0046872">
    <property type="term" value="F:metal ion binding"/>
    <property type="evidence" value="ECO:0007669"/>
    <property type="project" value="UniProtKB-KW"/>
</dbReference>
<evidence type="ECO:0000256" key="1">
    <source>
        <dbReference type="ARBA" id="ARBA00007179"/>
    </source>
</evidence>
<dbReference type="Pfam" id="PF05147">
    <property type="entry name" value="LANC_like"/>
    <property type="match status" value="1"/>
</dbReference>
<dbReference type="SMART" id="SM01260">
    <property type="entry name" value="LANC_like"/>
    <property type="match status" value="1"/>
</dbReference>
<dbReference type="GO" id="GO:0005886">
    <property type="term" value="C:plasma membrane"/>
    <property type="evidence" value="ECO:0007669"/>
    <property type="project" value="TreeGrafter"/>
</dbReference>
<dbReference type="InterPro" id="IPR012341">
    <property type="entry name" value="6hp_glycosidase-like_sf"/>
</dbReference>
<dbReference type="InterPro" id="IPR020464">
    <property type="entry name" value="LanC-like_prot_euk"/>
</dbReference>